<organism evidence="1 2">
    <name type="scientific">Pieris brassicae</name>
    <name type="common">White butterfly</name>
    <name type="synonym">Large white butterfly</name>
    <dbReference type="NCBI Taxonomy" id="7116"/>
    <lineage>
        <taxon>Eukaryota</taxon>
        <taxon>Metazoa</taxon>
        <taxon>Ecdysozoa</taxon>
        <taxon>Arthropoda</taxon>
        <taxon>Hexapoda</taxon>
        <taxon>Insecta</taxon>
        <taxon>Pterygota</taxon>
        <taxon>Neoptera</taxon>
        <taxon>Endopterygota</taxon>
        <taxon>Lepidoptera</taxon>
        <taxon>Glossata</taxon>
        <taxon>Ditrysia</taxon>
        <taxon>Papilionoidea</taxon>
        <taxon>Pieridae</taxon>
        <taxon>Pierinae</taxon>
        <taxon>Pieris</taxon>
    </lineage>
</organism>
<comment type="caution">
    <text evidence="1">The sequence shown here is derived from an EMBL/GenBank/DDBJ whole genome shotgun (WGS) entry which is preliminary data.</text>
</comment>
<proteinExistence type="predicted"/>
<protein>
    <submittedName>
        <fullName evidence="1">Uncharacterized protein</fullName>
    </submittedName>
</protein>
<evidence type="ECO:0000313" key="2">
    <source>
        <dbReference type="Proteomes" id="UP001152562"/>
    </source>
</evidence>
<evidence type="ECO:0000313" key="1">
    <source>
        <dbReference type="EMBL" id="CAH4034560.1"/>
    </source>
</evidence>
<reference evidence="1" key="1">
    <citation type="submission" date="2022-05" db="EMBL/GenBank/DDBJ databases">
        <authorList>
            <person name="Okamura Y."/>
        </authorList>
    </citation>
    <scope>NUCLEOTIDE SEQUENCE</scope>
</reference>
<name>A0A9P0TR77_PIEBR</name>
<gene>
    <name evidence="1" type="ORF">PIBRA_LOCUS10731</name>
</gene>
<dbReference type="EMBL" id="CALOZG010000042">
    <property type="protein sequence ID" value="CAH4034560.1"/>
    <property type="molecule type" value="Genomic_DNA"/>
</dbReference>
<dbReference type="AlphaFoldDB" id="A0A9P0TR77"/>
<dbReference type="Proteomes" id="UP001152562">
    <property type="component" value="Unassembled WGS sequence"/>
</dbReference>
<keyword evidence="2" id="KW-1185">Reference proteome</keyword>
<accession>A0A9P0TR77</accession>
<sequence>MTEVFLVGGWGLAEGVKLYLLLTNTYCFGEGYHSKRDIGKLQRKKEHREKLNFSPDTEQVLLKNDSAKKANKLDKENCF</sequence>